<proteinExistence type="predicted"/>
<dbReference type="OrthoDB" id="9789181at2"/>
<comment type="caution">
    <text evidence="3">The sequence shown here is derived from an EMBL/GenBank/DDBJ whole genome shotgun (WGS) entry which is preliminary data.</text>
</comment>
<dbReference type="EMBL" id="PPSL01000003">
    <property type="protein sequence ID" value="PQJ10735.1"/>
    <property type="molecule type" value="Genomic_DNA"/>
</dbReference>
<keyword evidence="4" id="KW-1185">Reference proteome</keyword>
<evidence type="ECO:0000259" key="2">
    <source>
        <dbReference type="PROSITE" id="PS50110"/>
    </source>
</evidence>
<dbReference type="PROSITE" id="PS50110">
    <property type="entry name" value="RESPONSE_REGULATORY"/>
    <property type="match status" value="1"/>
</dbReference>
<dbReference type="Proteomes" id="UP000239872">
    <property type="component" value="Unassembled WGS sequence"/>
</dbReference>
<dbReference type="InterPro" id="IPR011006">
    <property type="entry name" value="CheY-like_superfamily"/>
</dbReference>
<sequence length="95" mass="10665">MKENFSSCNVLVVEDNPGDFVLIEEYLRAHFATPVILGAQSYKNATKILSERADQIEVILLDLTLPDKTGIPLITDMLSLSTGIPHYCTHRLCRF</sequence>
<keyword evidence="1" id="KW-0597">Phosphoprotein</keyword>
<protein>
    <recommendedName>
        <fullName evidence="2">Response regulatory domain-containing protein</fullName>
    </recommendedName>
</protein>
<evidence type="ECO:0000313" key="3">
    <source>
        <dbReference type="EMBL" id="PQJ10735.1"/>
    </source>
</evidence>
<feature type="modified residue" description="4-aspartylphosphate" evidence="1">
    <location>
        <position position="62"/>
    </location>
</feature>
<dbReference type="AlphaFoldDB" id="A0A2S7SVW3"/>
<organism evidence="3 4">
    <name type="scientific">Flavipsychrobacter stenotrophus</name>
    <dbReference type="NCBI Taxonomy" id="2077091"/>
    <lineage>
        <taxon>Bacteria</taxon>
        <taxon>Pseudomonadati</taxon>
        <taxon>Bacteroidota</taxon>
        <taxon>Chitinophagia</taxon>
        <taxon>Chitinophagales</taxon>
        <taxon>Chitinophagaceae</taxon>
        <taxon>Flavipsychrobacter</taxon>
    </lineage>
</organism>
<evidence type="ECO:0000256" key="1">
    <source>
        <dbReference type="PROSITE-ProRule" id="PRU00169"/>
    </source>
</evidence>
<dbReference type="GO" id="GO:0000160">
    <property type="term" value="P:phosphorelay signal transduction system"/>
    <property type="evidence" value="ECO:0007669"/>
    <property type="project" value="InterPro"/>
</dbReference>
<evidence type="ECO:0000313" key="4">
    <source>
        <dbReference type="Proteomes" id="UP000239872"/>
    </source>
</evidence>
<name>A0A2S7SVW3_9BACT</name>
<gene>
    <name evidence="3" type="ORF">CJD36_012250</name>
</gene>
<dbReference type="InterPro" id="IPR001789">
    <property type="entry name" value="Sig_transdc_resp-reg_receiver"/>
</dbReference>
<dbReference type="Gene3D" id="3.40.50.2300">
    <property type="match status" value="1"/>
</dbReference>
<dbReference type="SUPFAM" id="SSF52172">
    <property type="entry name" value="CheY-like"/>
    <property type="match status" value="1"/>
</dbReference>
<feature type="domain" description="Response regulatory" evidence="2">
    <location>
        <begin position="9"/>
        <end position="95"/>
    </location>
</feature>
<accession>A0A2S7SVW3</accession>
<reference evidence="3 4" key="1">
    <citation type="submission" date="2018-01" db="EMBL/GenBank/DDBJ databases">
        <title>A novel member of the phylum Bacteroidetes isolated from glacier ice.</title>
        <authorList>
            <person name="Liu Q."/>
            <person name="Xin Y.-H."/>
        </authorList>
    </citation>
    <scope>NUCLEOTIDE SEQUENCE [LARGE SCALE GENOMIC DNA]</scope>
    <source>
        <strain evidence="3 4">RB1R16</strain>
    </source>
</reference>
<dbReference type="RefSeq" id="WP_105039462.1">
    <property type="nucleotide sequence ID" value="NZ_PPSL01000003.1"/>
</dbReference>